<accession>A0A4Z2GFA7</accession>
<dbReference type="AlphaFoldDB" id="A0A4Z2GFA7"/>
<evidence type="ECO:0000256" key="1">
    <source>
        <dbReference type="SAM" id="MobiDB-lite"/>
    </source>
</evidence>
<proteinExistence type="predicted"/>
<name>A0A4Z2GFA7_9TELE</name>
<evidence type="ECO:0000313" key="2">
    <source>
        <dbReference type="EMBL" id="TNN51921.1"/>
    </source>
</evidence>
<feature type="region of interest" description="Disordered" evidence="1">
    <location>
        <begin position="1"/>
        <end position="37"/>
    </location>
</feature>
<reference evidence="2 3" key="1">
    <citation type="submission" date="2019-03" db="EMBL/GenBank/DDBJ databases">
        <title>First draft genome of Liparis tanakae, snailfish: a comprehensive survey of snailfish specific genes.</title>
        <authorList>
            <person name="Kim W."/>
            <person name="Song I."/>
            <person name="Jeong J.-H."/>
            <person name="Kim D."/>
            <person name="Kim S."/>
            <person name="Ryu S."/>
            <person name="Song J.Y."/>
            <person name="Lee S.K."/>
        </authorList>
    </citation>
    <scope>NUCLEOTIDE SEQUENCE [LARGE SCALE GENOMIC DNA]</scope>
    <source>
        <tissue evidence="2">Muscle</tissue>
    </source>
</reference>
<comment type="caution">
    <text evidence="2">The sequence shown here is derived from an EMBL/GenBank/DDBJ whole genome shotgun (WGS) entry which is preliminary data.</text>
</comment>
<feature type="compositionally biased region" description="Basic and acidic residues" evidence="1">
    <location>
        <begin position="1"/>
        <end position="28"/>
    </location>
</feature>
<evidence type="ECO:0000313" key="3">
    <source>
        <dbReference type="Proteomes" id="UP000314294"/>
    </source>
</evidence>
<organism evidence="2 3">
    <name type="scientific">Liparis tanakae</name>
    <name type="common">Tanaka's snailfish</name>
    <dbReference type="NCBI Taxonomy" id="230148"/>
    <lineage>
        <taxon>Eukaryota</taxon>
        <taxon>Metazoa</taxon>
        <taxon>Chordata</taxon>
        <taxon>Craniata</taxon>
        <taxon>Vertebrata</taxon>
        <taxon>Euteleostomi</taxon>
        <taxon>Actinopterygii</taxon>
        <taxon>Neopterygii</taxon>
        <taxon>Teleostei</taxon>
        <taxon>Neoteleostei</taxon>
        <taxon>Acanthomorphata</taxon>
        <taxon>Eupercaria</taxon>
        <taxon>Perciformes</taxon>
        <taxon>Cottioidei</taxon>
        <taxon>Cottales</taxon>
        <taxon>Liparidae</taxon>
        <taxon>Liparis</taxon>
    </lineage>
</organism>
<gene>
    <name evidence="2" type="ORF">EYF80_037892</name>
</gene>
<dbReference type="Proteomes" id="UP000314294">
    <property type="component" value="Unassembled WGS sequence"/>
</dbReference>
<protein>
    <submittedName>
        <fullName evidence="2">Uncharacterized protein</fullName>
    </submittedName>
</protein>
<keyword evidence="3" id="KW-1185">Reference proteome</keyword>
<dbReference type="EMBL" id="SRLO01000566">
    <property type="protein sequence ID" value="TNN51921.1"/>
    <property type="molecule type" value="Genomic_DNA"/>
</dbReference>
<sequence>MRIDAIKKAGLTRPEKEDMPKAKEELPPLKKSNHPLPEQCDEPLCHWVSLQVGGAKGRQQSGNT</sequence>